<evidence type="ECO:0000256" key="8">
    <source>
        <dbReference type="ARBA" id="ARBA00022806"/>
    </source>
</evidence>
<evidence type="ECO:0000256" key="11">
    <source>
        <dbReference type="ARBA" id="ARBA00023242"/>
    </source>
</evidence>
<dbReference type="InterPro" id="IPR014014">
    <property type="entry name" value="RNA_helicase_DEAD_Q_motif"/>
</dbReference>
<comment type="similarity">
    <text evidence="3">Belongs to the DEAD box helicase family. DDX54/DBP10 subfamily.</text>
</comment>
<feature type="compositionally biased region" description="Basic residues" evidence="14">
    <location>
        <begin position="913"/>
        <end position="925"/>
    </location>
</feature>
<evidence type="ECO:0000259" key="17">
    <source>
        <dbReference type="PROSITE" id="PS51195"/>
    </source>
</evidence>
<dbReference type="SUPFAM" id="SSF52540">
    <property type="entry name" value="P-loop containing nucleoside triphosphate hydrolases"/>
    <property type="match status" value="1"/>
</dbReference>
<evidence type="ECO:0000256" key="10">
    <source>
        <dbReference type="ARBA" id="ARBA00022884"/>
    </source>
</evidence>
<dbReference type="Proteomes" id="UP000298390">
    <property type="component" value="Unassembled WGS sequence"/>
</dbReference>
<evidence type="ECO:0000256" key="5">
    <source>
        <dbReference type="ARBA" id="ARBA00022517"/>
    </source>
</evidence>
<keyword evidence="6" id="KW-0547">Nucleotide-binding</keyword>
<evidence type="ECO:0000256" key="6">
    <source>
        <dbReference type="ARBA" id="ARBA00022741"/>
    </source>
</evidence>
<feature type="region of interest" description="Disordered" evidence="14">
    <location>
        <begin position="41"/>
        <end position="62"/>
    </location>
</feature>
<dbReference type="GO" id="GO:0003723">
    <property type="term" value="F:RNA binding"/>
    <property type="evidence" value="ECO:0007669"/>
    <property type="project" value="UniProtKB-KW"/>
</dbReference>
<dbReference type="Pfam" id="PF08147">
    <property type="entry name" value="DBP10CT"/>
    <property type="match status" value="1"/>
</dbReference>
<comment type="subcellular location">
    <subcellularLocation>
        <location evidence="2">Nucleus</location>
    </subcellularLocation>
</comment>
<dbReference type="STRING" id="34475.A0A4Y9YUV7"/>
<evidence type="ECO:0000256" key="13">
    <source>
        <dbReference type="PROSITE-ProRule" id="PRU00552"/>
    </source>
</evidence>
<dbReference type="Pfam" id="PF00271">
    <property type="entry name" value="Helicase_C"/>
    <property type="match status" value="1"/>
</dbReference>
<dbReference type="EMBL" id="SEKV01000071">
    <property type="protein sequence ID" value="TFY65351.1"/>
    <property type="molecule type" value="Genomic_DNA"/>
</dbReference>
<feature type="compositionally biased region" description="Basic residues" evidence="14">
    <location>
        <begin position="386"/>
        <end position="395"/>
    </location>
</feature>
<evidence type="ECO:0000259" key="16">
    <source>
        <dbReference type="PROSITE" id="PS51194"/>
    </source>
</evidence>
<keyword evidence="5" id="KW-0690">Ribosome biogenesis</keyword>
<dbReference type="InterPro" id="IPR012541">
    <property type="entry name" value="DBP10_C"/>
</dbReference>
<evidence type="ECO:0000256" key="2">
    <source>
        <dbReference type="ARBA" id="ARBA00004123"/>
    </source>
</evidence>
<feature type="compositionally biased region" description="Basic and acidic residues" evidence="14">
    <location>
        <begin position="877"/>
        <end position="888"/>
    </location>
</feature>
<dbReference type="PROSITE" id="PS51194">
    <property type="entry name" value="HELICASE_CTER"/>
    <property type="match status" value="1"/>
</dbReference>
<dbReference type="GO" id="GO:0005730">
    <property type="term" value="C:nucleolus"/>
    <property type="evidence" value="ECO:0007669"/>
    <property type="project" value="UniProtKB-SubCell"/>
</dbReference>
<comment type="catalytic activity">
    <reaction evidence="12">
        <text>ATP + H2O = ADP + phosphate + H(+)</text>
        <dbReference type="Rhea" id="RHEA:13065"/>
        <dbReference type="ChEBI" id="CHEBI:15377"/>
        <dbReference type="ChEBI" id="CHEBI:15378"/>
        <dbReference type="ChEBI" id="CHEBI:30616"/>
        <dbReference type="ChEBI" id="CHEBI:43474"/>
        <dbReference type="ChEBI" id="CHEBI:456216"/>
        <dbReference type="EC" id="3.6.4.13"/>
    </reaction>
</comment>
<comment type="function">
    <text evidence="1">ATP-binding RNA helicase involved in the biogenesis of 60S ribosomal subunits and is required for the normal formation of 25S and 5.8S rRNAs.</text>
</comment>
<dbReference type="GO" id="GO:0005829">
    <property type="term" value="C:cytosol"/>
    <property type="evidence" value="ECO:0007669"/>
    <property type="project" value="TreeGrafter"/>
</dbReference>
<dbReference type="InterPro" id="IPR050079">
    <property type="entry name" value="DEAD_box_RNA_helicase"/>
</dbReference>
<accession>A0A4Y9YUV7</accession>
<evidence type="ECO:0000256" key="7">
    <source>
        <dbReference type="ARBA" id="ARBA00022801"/>
    </source>
</evidence>
<dbReference type="PANTHER" id="PTHR47959:SF8">
    <property type="entry name" value="RNA HELICASE"/>
    <property type="match status" value="1"/>
</dbReference>
<feature type="domain" description="Helicase C-terminal" evidence="16">
    <location>
        <begin position="391"/>
        <end position="536"/>
    </location>
</feature>
<dbReference type="EC" id="3.6.4.13" evidence="4"/>
<evidence type="ECO:0000256" key="3">
    <source>
        <dbReference type="ARBA" id="ARBA00010379"/>
    </source>
</evidence>
<dbReference type="InterPro" id="IPR011545">
    <property type="entry name" value="DEAD/DEAH_box_helicase_dom"/>
</dbReference>
<evidence type="ECO:0000256" key="9">
    <source>
        <dbReference type="ARBA" id="ARBA00022840"/>
    </source>
</evidence>
<feature type="region of interest" description="Disordered" evidence="14">
    <location>
        <begin position="370"/>
        <end position="395"/>
    </location>
</feature>
<gene>
    <name evidence="18" type="ORF">EVJ58_g2028</name>
</gene>
<feature type="region of interest" description="Disordered" evidence="14">
    <location>
        <begin position="847"/>
        <end position="966"/>
    </location>
</feature>
<name>A0A4Y9YUV7_9APHY</name>
<dbReference type="SMART" id="SM00487">
    <property type="entry name" value="DEXDc"/>
    <property type="match status" value="1"/>
</dbReference>
<dbReference type="PROSITE" id="PS00039">
    <property type="entry name" value="DEAD_ATP_HELICASE"/>
    <property type="match status" value="1"/>
</dbReference>
<comment type="caution">
    <text evidence="18">The sequence shown here is derived from an EMBL/GenBank/DDBJ whole genome shotgun (WGS) entry which is preliminary data.</text>
</comment>
<feature type="compositionally biased region" description="Basic and acidic residues" evidence="14">
    <location>
        <begin position="847"/>
        <end position="856"/>
    </location>
</feature>
<dbReference type="SMART" id="SM00490">
    <property type="entry name" value="HELICc"/>
    <property type="match status" value="1"/>
</dbReference>
<reference evidence="18 19" key="1">
    <citation type="submission" date="2019-01" db="EMBL/GenBank/DDBJ databases">
        <title>Genome sequencing of the rare red list fungi Fomitopsis rosea.</title>
        <authorList>
            <person name="Buettner E."/>
            <person name="Kellner H."/>
        </authorList>
    </citation>
    <scope>NUCLEOTIDE SEQUENCE [LARGE SCALE GENOMIC DNA]</scope>
    <source>
        <strain evidence="18 19">DSM 105464</strain>
    </source>
</reference>
<dbReference type="InterPro" id="IPR027417">
    <property type="entry name" value="P-loop_NTPase"/>
</dbReference>
<dbReference type="GO" id="GO:0042254">
    <property type="term" value="P:ribosome biogenesis"/>
    <property type="evidence" value="ECO:0007669"/>
    <property type="project" value="UniProtKB-KW"/>
</dbReference>
<feature type="domain" description="DEAD-box RNA helicase Q" evidence="17">
    <location>
        <begin position="101"/>
        <end position="129"/>
    </location>
</feature>
<feature type="region of interest" description="Disordered" evidence="14">
    <location>
        <begin position="678"/>
        <end position="710"/>
    </location>
</feature>
<dbReference type="Pfam" id="PF00270">
    <property type="entry name" value="DEAD"/>
    <property type="match status" value="1"/>
</dbReference>
<feature type="domain" description="Helicase ATP-binding" evidence="15">
    <location>
        <begin position="134"/>
        <end position="328"/>
    </location>
</feature>
<dbReference type="PROSITE" id="PS51195">
    <property type="entry name" value="Q_MOTIF"/>
    <property type="match status" value="1"/>
</dbReference>
<evidence type="ECO:0000256" key="4">
    <source>
        <dbReference type="ARBA" id="ARBA00012552"/>
    </source>
</evidence>
<feature type="compositionally biased region" description="Basic and acidic residues" evidence="14">
    <location>
        <begin position="932"/>
        <end position="953"/>
    </location>
</feature>
<keyword evidence="11" id="KW-0539">Nucleus</keyword>
<dbReference type="Gene3D" id="3.40.50.300">
    <property type="entry name" value="P-loop containing nucleotide triphosphate hydrolases"/>
    <property type="match status" value="2"/>
</dbReference>
<dbReference type="PROSITE" id="PS51192">
    <property type="entry name" value="HELICASE_ATP_BIND_1"/>
    <property type="match status" value="1"/>
</dbReference>
<feature type="region of interest" description="Disordered" evidence="14">
    <location>
        <begin position="1"/>
        <end position="28"/>
    </location>
</feature>
<organism evidence="18 19">
    <name type="scientific">Rhodofomes roseus</name>
    <dbReference type="NCBI Taxonomy" id="34475"/>
    <lineage>
        <taxon>Eukaryota</taxon>
        <taxon>Fungi</taxon>
        <taxon>Dikarya</taxon>
        <taxon>Basidiomycota</taxon>
        <taxon>Agaricomycotina</taxon>
        <taxon>Agaricomycetes</taxon>
        <taxon>Polyporales</taxon>
        <taxon>Rhodofomes</taxon>
    </lineage>
</organism>
<keyword evidence="9" id="KW-0067">ATP-binding</keyword>
<dbReference type="SMART" id="SM01123">
    <property type="entry name" value="DBP10CT"/>
    <property type="match status" value="1"/>
</dbReference>
<feature type="compositionally biased region" description="Acidic residues" evidence="14">
    <location>
        <begin position="694"/>
        <end position="705"/>
    </location>
</feature>
<proteinExistence type="inferred from homology"/>
<feature type="short sequence motif" description="Q motif" evidence="13">
    <location>
        <begin position="101"/>
        <end position="129"/>
    </location>
</feature>
<evidence type="ECO:0000256" key="1">
    <source>
        <dbReference type="ARBA" id="ARBA00003706"/>
    </source>
</evidence>
<protein>
    <recommendedName>
        <fullName evidence="4">RNA helicase</fullName>
        <ecNumber evidence="4">3.6.4.13</ecNumber>
    </recommendedName>
</protein>
<evidence type="ECO:0000313" key="18">
    <source>
        <dbReference type="EMBL" id="TFY65351.1"/>
    </source>
</evidence>
<keyword evidence="7" id="KW-0378">Hydrolase</keyword>
<dbReference type="CDD" id="cd18787">
    <property type="entry name" value="SF2_C_DEAD"/>
    <property type="match status" value="1"/>
</dbReference>
<dbReference type="GO" id="GO:0005524">
    <property type="term" value="F:ATP binding"/>
    <property type="evidence" value="ECO:0007669"/>
    <property type="project" value="UniProtKB-KW"/>
</dbReference>
<evidence type="ECO:0000256" key="12">
    <source>
        <dbReference type="ARBA" id="ARBA00047984"/>
    </source>
</evidence>
<dbReference type="GO" id="GO:0003724">
    <property type="term" value="F:RNA helicase activity"/>
    <property type="evidence" value="ECO:0007669"/>
    <property type="project" value="UniProtKB-EC"/>
</dbReference>
<dbReference type="PANTHER" id="PTHR47959">
    <property type="entry name" value="ATP-DEPENDENT RNA HELICASE RHLE-RELATED"/>
    <property type="match status" value="1"/>
</dbReference>
<dbReference type="InterPro" id="IPR014001">
    <property type="entry name" value="Helicase_ATP-bd"/>
</dbReference>
<dbReference type="InterPro" id="IPR001650">
    <property type="entry name" value="Helicase_C-like"/>
</dbReference>
<dbReference type="InterPro" id="IPR000629">
    <property type="entry name" value="RNA-helicase_DEAD-box_CS"/>
</dbReference>
<evidence type="ECO:0000313" key="19">
    <source>
        <dbReference type="Proteomes" id="UP000298390"/>
    </source>
</evidence>
<dbReference type="GO" id="GO:0016887">
    <property type="term" value="F:ATP hydrolysis activity"/>
    <property type="evidence" value="ECO:0007669"/>
    <property type="project" value="RHEA"/>
</dbReference>
<evidence type="ECO:0000256" key="14">
    <source>
        <dbReference type="SAM" id="MobiDB-lite"/>
    </source>
</evidence>
<evidence type="ECO:0000259" key="15">
    <source>
        <dbReference type="PROSITE" id="PS51192"/>
    </source>
</evidence>
<keyword evidence="10" id="KW-0694">RNA-binding</keyword>
<keyword evidence="8" id="KW-0347">Helicase</keyword>
<sequence length="966" mass="106915">MVSSKRKRSFNAVEEAASSADEFEQYSEDEVDISSALVGRKPAKAQRLERNSQALQDDEDDEELQELIRESISKRDIKGGTDILKKTKGKGKMTKGEVGGGSFQSMGLYPWLLRSLTLQGFRIPTPIQRLSIPALLANPPRDLVGMARTGSGKSLAYMTPLIQRLGGRHSSTFGARALILLPSRELALQILKVGKELARGWHAGDGGHAGDSKTDDEGKKGQSLRWSLIVGGEGLDEQFEMITANPDIIIATPGRLLHLIVEMNLDLKSVQYVVFDEADRLFEMGFETALTEILHRLPPSRQTLLFSATLPKSLVEFAKAGLQNPKLVRLDAESKISPDLKMAFFSVKQAEKDACLLVLLRDVIGVPLGSSSSQTDDADQAADKKGKGKAKAKHHEHVTAPHQTLVFAATKHHVEYLTNLLTSAGYAVSHIYGTLDQTARSQQMEQFRRGYTNILVVTDVAARGIDIPVLENVVNYDFPQGARVFVHRVGRTARAGRKGWAWSFITNAELPYLLDLQLFLGRPIKCEVTDAGDQVFTESLILGPFERDALDQEVDYVKKLDQENHNLTTMRDVMRKGHGMYERSKGKASQASYKRAKEMTKEGKWGFATTDAGIHPILLRNKTGGSVSSRLAEEAKRAALLKAVNSFRPAETVLEIGARGNTETAALMKQRRKALSKAAQRASLASTSTAVMAPEEDADEDDGDASETGADGVEMADEEEIARQAVFDAYHKKGHGKNDFRDSDFFMSHYQKDAHTEKGYSLRDGATFAEQAQNVAFDLAGDEGAQDRKRREMHWDKKKKRFIKGGGEGADNVKLVRTESGMKLPASYRSGRFDEWKAKSRVHLPRVGEAEVEGPRRGHQSAGGRKFKHHQVATPKPLDKLNTDYERKVRQKKKHEQNGGADDESGPSSRPLPGKKGKALGRRNGGKTVGKVRNELKTVDQIRKSRQLMEKRKAQNARPSRKKGRR</sequence>
<dbReference type="AlphaFoldDB" id="A0A4Y9YUV7"/>
<dbReference type="GO" id="GO:0010467">
    <property type="term" value="P:gene expression"/>
    <property type="evidence" value="ECO:0007669"/>
    <property type="project" value="UniProtKB-ARBA"/>
</dbReference>